<evidence type="ECO:0000313" key="1">
    <source>
        <dbReference type="EMBL" id="ALA46856.1"/>
    </source>
</evidence>
<dbReference type="KEGG" id="vg:30306764"/>
<dbReference type="RefSeq" id="YP_009321516.1">
    <property type="nucleotide sequence ID" value="NC_031907.1"/>
</dbReference>
<protein>
    <submittedName>
        <fullName evidence="1">Uncharacterized protein</fullName>
    </submittedName>
</protein>
<dbReference type="GeneID" id="30306764"/>
<dbReference type="EMBL" id="KT337365">
    <property type="protein sequence ID" value="ALA46856.1"/>
    <property type="molecule type" value="Genomic_DNA"/>
</dbReference>
<evidence type="ECO:0000313" key="2">
    <source>
        <dbReference type="Proteomes" id="UP000203967"/>
    </source>
</evidence>
<dbReference type="OrthoDB" id="38114at10239"/>
<gene>
    <name evidence="1" type="ORF">phiARI0746_13</name>
</gene>
<reference evidence="1 2" key="1">
    <citation type="journal article" date="2016" name="PLoS Biol.">
        <title>Horizontal DNA Transfer Mechanisms of Bacteria as Weapons of Intragenomic Conflict.</title>
        <authorList>
            <person name="Croucher N.J."/>
            <person name="Mostowy R."/>
            <person name="Wymant C."/>
            <person name="Turner P."/>
            <person name="Bentley S.D."/>
            <person name="Fraser C."/>
        </authorList>
    </citation>
    <scope>NUCLEOTIDE SEQUENCE [LARGE SCALE GENOMIC DNA]</scope>
</reference>
<proteinExistence type="predicted"/>
<keyword evidence="2" id="KW-1185">Reference proteome</keyword>
<sequence>MDTARIGITNVEFSGTGENDSATVKLELNIYGADTFSAIELLPKILTDIHSLSYEVD</sequence>
<dbReference type="Proteomes" id="UP000203967">
    <property type="component" value="Segment"/>
</dbReference>
<accession>A0A141DZE7</accession>
<organism evidence="1 2">
    <name type="scientific">Streptococcus phage phiARI0746</name>
    <dbReference type="NCBI Taxonomy" id="1701837"/>
    <lineage>
        <taxon>Viruses</taxon>
        <taxon>Duplodnaviria</taxon>
        <taxon>Heunggongvirae</taxon>
        <taxon>Uroviricota</taxon>
        <taxon>Caudoviricetes</taxon>
        <taxon>Ferrettivirinae</taxon>
        <taxon>Norfolkplacevirus</taxon>
        <taxon>Norfolkplacevirus ARI0746</taxon>
    </lineage>
</organism>
<name>A0A141DZE7_9CAUD</name>